<keyword evidence="5" id="KW-0378">Hydrolase</keyword>
<dbReference type="STRING" id="1423750.FC89_GL000442"/>
<dbReference type="EC" id="3.2.1.51" evidence="3"/>
<dbReference type="PANTHER" id="PTHR10030:SF37">
    <property type="entry name" value="ALPHA-L-FUCOSIDASE-RELATED"/>
    <property type="match status" value="1"/>
</dbReference>
<dbReference type="GeneID" id="98318488"/>
<dbReference type="GO" id="GO:0005764">
    <property type="term" value="C:lysosome"/>
    <property type="evidence" value="ECO:0007669"/>
    <property type="project" value="TreeGrafter"/>
</dbReference>
<protein>
    <recommendedName>
        <fullName evidence="3">alpha-L-fucosidase</fullName>
        <ecNumber evidence="3">3.2.1.51</ecNumber>
    </recommendedName>
</protein>
<dbReference type="Proteomes" id="UP000051451">
    <property type="component" value="Unassembled WGS sequence"/>
</dbReference>
<accession>A0A0R1VWH5</accession>
<dbReference type="SUPFAM" id="SSF51445">
    <property type="entry name" value="(Trans)glycosidases"/>
    <property type="match status" value="1"/>
</dbReference>
<dbReference type="AlphaFoldDB" id="A0A0R1VWH5"/>
<evidence type="ECO:0000256" key="2">
    <source>
        <dbReference type="ARBA" id="ARBA00007951"/>
    </source>
</evidence>
<comment type="caution">
    <text evidence="8">The sequence shown here is derived from an EMBL/GenBank/DDBJ whole genome shotgun (WGS) entry which is preliminary data.</text>
</comment>
<dbReference type="SMART" id="SM00812">
    <property type="entry name" value="Alpha_L_fucos"/>
    <property type="match status" value="1"/>
</dbReference>
<dbReference type="OrthoDB" id="107551at2"/>
<dbReference type="InterPro" id="IPR000933">
    <property type="entry name" value="Glyco_hydro_29"/>
</dbReference>
<dbReference type="GO" id="GO:0006004">
    <property type="term" value="P:fucose metabolic process"/>
    <property type="evidence" value="ECO:0007669"/>
    <property type="project" value="InterPro"/>
</dbReference>
<sequence length="408" mass="46841">MTLQRITDYENLGIGLFIHWGLYSQLGMGEWTELLHKRDKKSYEKLKESFTAEEFNPKEIVNTAKKLGAKYIVLTTKHHEGFYLYDTKGLSNFDALHSPAKRDLIREFIEACNDAKIKPFLYVATYDWHSELYEKDFNKYLDYLQSSVEILCKNYGKIGGFWFDGNWNKKEADWHLNDLYGMIRHYQPNAIIINNTGLKNRGKVSNPEIDAVTYERGFPPKINHSGQKKYVAGEMSLTLNKHWGIALNDLDYKAPREIIESIAHARQVGANILINVGLTGTGKIPALCENYLILIGKWTSMVGNVLYYGKIVDVKARHPKDFALKMNDSLYLFIFDLQIRGNENVVLGGEKSSTRIFDNINKKINKITWLDNNETLKFSQNISHQTLAVDASGFDYGTNWVVRVAKLT</sequence>
<evidence type="ECO:0000259" key="7">
    <source>
        <dbReference type="Pfam" id="PF01120"/>
    </source>
</evidence>
<feature type="domain" description="Glycoside hydrolase family 29 N-terminal" evidence="7">
    <location>
        <begin position="9"/>
        <end position="303"/>
    </location>
</feature>
<dbReference type="EMBL" id="AZGB01000009">
    <property type="protein sequence ID" value="KRM07126.1"/>
    <property type="molecule type" value="Genomic_DNA"/>
</dbReference>
<comment type="similarity">
    <text evidence="2">Belongs to the glycosyl hydrolase 29 family.</text>
</comment>
<proteinExistence type="inferred from homology"/>
<dbReference type="PIRSF" id="PIRSF001092">
    <property type="entry name" value="Alpha-L-fucosidase"/>
    <property type="match status" value="1"/>
</dbReference>
<keyword evidence="9" id="KW-1185">Reference proteome</keyword>
<keyword evidence="6" id="KW-0326">Glycosidase</keyword>
<dbReference type="GO" id="GO:0016139">
    <property type="term" value="P:glycoside catabolic process"/>
    <property type="evidence" value="ECO:0007669"/>
    <property type="project" value="TreeGrafter"/>
</dbReference>
<evidence type="ECO:0000256" key="1">
    <source>
        <dbReference type="ARBA" id="ARBA00004071"/>
    </source>
</evidence>
<dbReference type="InterPro" id="IPR057739">
    <property type="entry name" value="Glyco_hydro_29_N"/>
</dbReference>
<evidence type="ECO:0000256" key="5">
    <source>
        <dbReference type="ARBA" id="ARBA00022801"/>
    </source>
</evidence>
<gene>
    <name evidence="8" type="ORF">FC89_GL000442</name>
</gene>
<dbReference type="PATRIC" id="fig|1423750.3.peg.452"/>
<dbReference type="RefSeq" id="WP_057871219.1">
    <property type="nucleotide sequence ID" value="NZ_AZGB01000009.1"/>
</dbReference>
<dbReference type="InterPro" id="IPR016286">
    <property type="entry name" value="FUC_metazoa-typ"/>
</dbReference>
<evidence type="ECO:0000313" key="9">
    <source>
        <dbReference type="Proteomes" id="UP000051451"/>
    </source>
</evidence>
<comment type="function">
    <text evidence="1">Alpha-L-fucosidase is responsible for hydrolyzing the alpha-1,6-linked fucose joined to the reducing-end N-acetylglucosamine of the carbohydrate moieties of glycoproteins.</text>
</comment>
<name>A0A0R1VWH5_9LACO</name>
<evidence type="ECO:0000256" key="3">
    <source>
        <dbReference type="ARBA" id="ARBA00012662"/>
    </source>
</evidence>
<organism evidence="8 9">
    <name type="scientific">Liquorilactobacillus ghanensis DSM 18630</name>
    <dbReference type="NCBI Taxonomy" id="1423750"/>
    <lineage>
        <taxon>Bacteria</taxon>
        <taxon>Bacillati</taxon>
        <taxon>Bacillota</taxon>
        <taxon>Bacilli</taxon>
        <taxon>Lactobacillales</taxon>
        <taxon>Lactobacillaceae</taxon>
        <taxon>Liquorilactobacillus</taxon>
    </lineage>
</organism>
<reference evidence="8 9" key="1">
    <citation type="journal article" date="2015" name="Genome Announc.">
        <title>Expanding the biotechnology potential of lactobacilli through comparative genomics of 213 strains and associated genera.</title>
        <authorList>
            <person name="Sun Z."/>
            <person name="Harris H.M."/>
            <person name="McCann A."/>
            <person name="Guo C."/>
            <person name="Argimon S."/>
            <person name="Zhang W."/>
            <person name="Yang X."/>
            <person name="Jeffery I.B."/>
            <person name="Cooney J.C."/>
            <person name="Kagawa T.F."/>
            <person name="Liu W."/>
            <person name="Song Y."/>
            <person name="Salvetti E."/>
            <person name="Wrobel A."/>
            <person name="Rasinkangas P."/>
            <person name="Parkhill J."/>
            <person name="Rea M.C."/>
            <person name="O'Sullivan O."/>
            <person name="Ritari J."/>
            <person name="Douillard F.P."/>
            <person name="Paul Ross R."/>
            <person name="Yang R."/>
            <person name="Briner A.E."/>
            <person name="Felis G.E."/>
            <person name="de Vos W.M."/>
            <person name="Barrangou R."/>
            <person name="Klaenhammer T.R."/>
            <person name="Caufield P.W."/>
            <person name="Cui Y."/>
            <person name="Zhang H."/>
            <person name="O'Toole P.W."/>
        </authorList>
    </citation>
    <scope>NUCLEOTIDE SEQUENCE [LARGE SCALE GENOMIC DNA]</scope>
    <source>
        <strain evidence="8 9">DSM 18630</strain>
    </source>
</reference>
<dbReference type="Pfam" id="PF01120">
    <property type="entry name" value="Alpha_L_fucos"/>
    <property type="match status" value="1"/>
</dbReference>
<dbReference type="PANTHER" id="PTHR10030">
    <property type="entry name" value="ALPHA-L-FUCOSIDASE"/>
    <property type="match status" value="1"/>
</dbReference>
<evidence type="ECO:0000256" key="6">
    <source>
        <dbReference type="ARBA" id="ARBA00023295"/>
    </source>
</evidence>
<evidence type="ECO:0000256" key="4">
    <source>
        <dbReference type="ARBA" id="ARBA00022729"/>
    </source>
</evidence>
<dbReference type="PRINTS" id="PR00741">
    <property type="entry name" value="GLHYDRLASE29"/>
</dbReference>
<dbReference type="GO" id="GO:0004560">
    <property type="term" value="F:alpha-L-fucosidase activity"/>
    <property type="evidence" value="ECO:0007669"/>
    <property type="project" value="InterPro"/>
</dbReference>
<evidence type="ECO:0000313" key="8">
    <source>
        <dbReference type="EMBL" id="KRM07126.1"/>
    </source>
</evidence>
<dbReference type="InterPro" id="IPR017853">
    <property type="entry name" value="GH"/>
</dbReference>
<dbReference type="Gene3D" id="3.20.20.80">
    <property type="entry name" value="Glycosidases"/>
    <property type="match status" value="1"/>
</dbReference>
<keyword evidence="4" id="KW-0732">Signal</keyword>